<reference evidence="1 2" key="1">
    <citation type="submission" date="2018-09" db="EMBL/GenBank/DDBJ databases">
        <title>Genomic investigation of the strawberry pathogen Phytophthora fragariae indicates pathogenicity is determined by transcriptional variation in three key races.</title>
        <authorList>
            <person name="Adams T.M."/>
            <person name="Armitage A.D."/>
            <person name="Sobczyk M.K."/>
            <person name="Bates H.J."/>
            <person name="Dunwell J.M."/>
            <person name="Nellist C.F."/>
            <person name="Harrison R.J."/>
        </authorList>
    </citation>
    <scope>NUCLEOTIDE SEQUENCE [LARGE SCALE GENOMIC DNA]</scope>
    <source>
        <strain evidence="1 2">SCRP324</strain>
    </source>
</reference>
<accession>A0A6A3MT57</accession>
<dbReference type="EMBL" id="QXFU01000335">
    <property type="protein sequence ID" value="KAE9036321.1"/>
    <property type="molecule type" value="Genomic_DNA"/>
</dbReference>
<dbReference type="AlphaFoldDB" id="A0A6A3MT57"/>
<gene>
    <name evidence="1" type="ORF">PR002_g7145</name>
</gene>
<evidence type="ECO:0000313" key="2">
    <source>
        <dbReference type="Proteomes" id="UP000435112"/>
    </source>
</evidence>
<evidence type="ECO:0000313" key="1">
    <source>
        <dbReference type="EMBL" id="KAE9036321.1"/>
    </source>
</evidence>
<proteinExistence type="predicted"/>
<dbReference type="Proteomes" id="UP000435112">
    <property type="component" value="Unassembled WGS sequence"/>
</dbReference>
<sequence length="39" mass="4419">MEFYKVEHSSLLDRLLAPNCKQMAGPLLDQAYSRSMGSM</sequence>
<protein>
    <submittedName>
        <fullName evidence="1">Uncharacterized protein</fullName>
    </submittedName>
</protein>
<comment type="caution">
    <text evidence="1">The sequence shown here is derived from an EMBL/GenBank/DDBJ whole genome shotgun (WGS) entry which is preliminary data.</text>
</comment>
<name>A0A6A3MT57_9STRA</name>
<organism evidence="1 2">
    <name type="scientific">Phytophthora rubi</name>
    <dbReference type="NCBI Taxonomy" id="129364"/>
    <lineage>
        <taxon>Eukaryota</taxon>
        <taxon>Sar</taxon>
        <taxon>Stramenopiles</taxon>
        <taxon>Oomycota</taxon>
        <taxon>Peronosporomycetes</taxon>
        <taxon>Peronosporales</taxon>
        <taxon>Peronosporaceae</taxon>
        <taxon>Phytophthora</taxon>
    </lineage>
</organism>